<feature type="transmembrane region" description="Helical" evidence="1">
    <location>
        <begin position="331"/>
        <end position="352"/>
    </location>
</feature>
<name>A0AAP8PQ20_9STAP</name>
<dbReference type="Proteomes" id="UP001171687">
    <property type="component" value="Unassembled WGS sequence"/>
</dbReference>
<evidence type="ECO:0000313" key="2">
    <source>
        <dbReference type="EMBL" id="MDN4534154.1"/>
    </source>
</evidence>
<accession>A0AAP8PQ20</accession>
<gene>
    <name evidence="3" type="ORF">CD158_03325</name>
    <name evidence="2" type="ORF">QYH67_11385</name>
</gene>
<evidence type="ECO:0000313" key="3">
    <source>
        <dbReference type="EMBL" id="PNZ68430.1"/>
    </source>
</evidence>
<dbReference type="Proteomes" id="UP000242470">
    <property type="component" value="Unassembled WGS sequence"/>
</dbReference>
<proteinExistence type="predicted"/>
<dbReference type="AlphaFoldDB" id="A0AAP8PQ20"/>
<protein>
    <submittedName>
        <fullName evidence="3">5,10-methylene-tetrahydrofolate dehydrogenase</fullName>
    </submittedName>
</protein>
<reference evidence="3 4" key="1">
    <citation type="submission" date="2017-08" db="EMBL/GenBank/DDBJ databases">
        <title>Draft genome sequences of 64 type strains of genus Staph aureus.</title>
        <authorList>
            <person name="Cole K."/>
            <person name="Golubchik T."/>
            <person name="Russell J."/>
            <person name="Foster D."/>
            <person name="Llewelyn M."/>
            <person name="Wilson D."/>
            <person name="Crook D."/>
            <person name="Paul J."/>
        </authorList>
    </citation>
    <scope>NUCLEOTIDE SEQUENCE [LARGE SCALE GENOMIC DNA]</scope>
    <source>
        <strain evidence="3 4">NCTC 12101</strain>
    </source>
</reference>
<dbReference type="EMBL" id="JAUHQC010000015">
    <property type="protein sequence ID" value="MDN4534154.1"/>
    <property type="molecule type" value="Genomic_DNA"/>
</dbReference>
<feature type="transmembrane region" description="Helical" evidence="1">
    <location>
        <begin position="241"/>
        <end position="261"/>
    </location>
</feature>
<evidence type="ECO:0000256" key="1">
    <source>
        <dbReference type="SAM" id="Phobius"/>
    </source>
</evidence>
<dbReference type="RefSeq" id="WP_059108034.1">
    <property type="nucleotide sequence ID" value="NZ_AP024589.1"/>
</dbReference>
<dbReference type="GeneID" id="64982922"/>
<comment type="caution">
    <text evidence="3">The sequence shown here is derived from an EMBL/GenBank/DDBJ whole genome shotgun (WGS) entry which is preliminary data.</text>
</comment>
<dbReference type="EMBL" id="PPQW01000015">
    <property type="protein sequence ID" value="PNZ68430.1"/>
    <property type="molecule type" value="Genomic_DNA"/>
</dbReference>
<reference evidence="2" key="2">
    <citation type="submission" date="2023-07" db="EMBL/GenBank/DDBJ databases">
        <title>Evaluation of the beneficial properties of pineapple isolates.</title>
        <authorList>
            <person name="Adefiranye O."/>
        </authorList>
    </citation>
    <scope>NUCLEOTIDE SEQUENCE</scope>
    <source>
        <strain evidence="2">PAPLE_T1</strain>
    </source>
</reference>
<keyword evidence="1" id="KW-0472">Membrane</keyword>
<sequence>MSNQTISIGIVAAPGVPARVATNLETNLPDALKDQISDQVTWDIHTNVDPLTGSAEHLTPIFEKISDYQKENEWDYTIAMTDLPLFKDDKVIAIDINKENGASVVSIPAYGWRLMQKRLLQTTIGIIKDFNTDNPHPALKADHSEKESDAKSSKRFSRQFPLTSINQEEDYLNDTGSTHKRYIVSSKLNGMIRLLSGMTFANNPLTMMSGLSSVLAIAFTTGAFGIVFTTMWNLSYVYSEWRLFIISCVAIFGMMIWIVIAHDLWEPLRDSSQKRITMLYNLTTLMTLFVSLLIYFVILFCLFLLTAVIVLPSSYLGAALELNEAAGVVDYINLGWFAASISTVAGAIGAGLNNTELILESTYGYRQKERYNELNEAQSSDE</sequence>
<evidence type="ECO:0000313" key="4">
    <source>
        <dbReference type="Proteomes" id="UP000242470"/>
    </source>
</evidence>
<keyword evidence="1" id="KW-1133">Transmembrane helix</keyword>
<organism evidence="3 4">
    <name type="scientific">Staphylococcus auricularis</name>
    <dbReference type="NCBI Taxonomy" id="29379"/>
    <lineage>
        <taxon>Bacteria</taxon>
        <taxon>Bacillati</taxon>
        <taxon>Bacillota</taxon>
        <taxon>Bacilli</taxon>
        <taxon>Bacillales</taxon>
        <taxon>Staphylococcaceae</taxon>
        <taxon>Staphylococcus</taxon>
    </lineage>
</organism>
<keyword evidence="1" id="KW-0812">Transmembrane</keyword>
<feature type="transmembrane region" description="Helical" evidence="1">
    <location>
        <begin position="214"/>
        <end position="235"/>
    </location>
</feature>
<feature type="transmembrane region" description="Helical" evidence="1">
    <location>
        <begin position="282"/>
        <end position="311"/>
    </location>
</feature>